<dbReference type="AlphaFoldDB" id="A0A845PPG5"/>
<evidence type="ECO:0000256" key="1">
    <source>
        <dbReference type="SAM" id="Phobius"/>
    </source>
</evidence>
<reference evidence="2 3" key="1">
    <citation type="submission" date="2019-11" db="EMBL/GenBank/DDBJ databases">
        <title>Characterization of Elizabethkingia argenteiflava sp. nov., isolated from inner surface of Soybean Pods.</title>
        <authorList>
            <person name="Mo S."/>
        </authorList>
    </citation>
    <scope>NUCLEOTIDE SEQUENCE [LARGE SCALE GENOMIC DNA]</scope>
    <source>
        <strain evidence="2 3">YB22</strain>
    </source>
</reference>
<organism evidence="2 3">
    <name type="scientific">Elizabethkingia argenteiflava</name>
    <dbReference type="NCBI Taxonomy" id="2681556"/>
    <lineage>
        <taxon>Bacteria</taxon>
        <taxon>Pseudomonadati</taxon>
        <taxon>Bacteroidota</taxon>
        <taxon>Flavobacteriia</taxon>
        <taxon>Flavobacteriales</taxon>
        <taxon>Weeksellaceae</taxon>
        <taxon>Elizabethkingia</taxon>
    </lineage>
</organism>
<keyword evidence="1" id="KW-1133">Transmembrane helix</keyword>
<gene>
    <name evidence="2" type="ORF">GNY06_00925</name>
</gene>
<keyword evidence="1" id="KW-0472">Membrane</keyword>
<evidence type="ECO:0000313" key="3">
    <source>
        <dbReference type="Proteomes" id="UP000553459"/>
    </source>
</evidence>
<dbReference type="Pfam" id="PF17561">
    <property type="entry name" value="TssO"/>
    <property type="match status" value="1"/>
</dbReference>
<feature type="transmembrane region" description="Helical" evidence="1">
    <location>
        <begin position="12"/>
        <end position="34"/>
    </location>
</feature>
<comment type="caution">
    <text evidence="2">The sequence shown here is derived from an EMBL/GenBank/DDBJ whole genome shotgun (WGS) entry which is preliminary data.</text>
</comment>
<evidence type="ECO:0000313" key="2">
    <source>
        <dbReference type="EMBL" id="NAW50012.1"/>
    </source>
</evidence>
<dbReference type="EMBL" id="JAAABJ010000142">
    <property type="protein sequence ID" value="NAW50012.1"/>
    <property type="molecule type" value="Genomic_DNA"/>
</dbReference>
<dbReference type="RefSeq" id="WP_166518395.1">
    <property type="nucleotide sequence ID" value="NZ_JAAABJ010000142.1"/>
</dbReference>
<proteinExistence type="predicted"/>
<keyword evidence="1" id="KW-0812">Transmembrane</keyword>
<accession>A0A845PPG5</accession>
<keyword evidence="3" id="KW-1185">Reference proteome</keyword>
<protein>
    <recommendedName>
        <fullName evidence="4">Type VI secretion system transmembrane protein TssQ</fullName>
    </recommendedName>
</protein>
<name>A0A845PPG5_9FLAO</name>
<sequence length="168" mass="19454">MKKNGSDQRKEFIKFLAHFTVLSLLIFLSVYLFFKSYAVQRNHIQNDIIAYKQILNKQQALKLKIDTLYYQMSLLNTGRVKNDVFLGNYISQNIQQTRDIIGADSAQAFKHYSFLLNRLDSILALKNEIIVISDKERLALQDLNECTGKITKVSNELSKDPTRGFRSK</sequence>
<evidence type="ECO:0008006" key="4">
    <source>
        <dbReference type="Google" id="ProtNLM"/>
    </source>
</evidence>
<dbReference type="InterPro" id="IPR039449">
    <property type="entry name" value="TssO"/>
</dbReference>
<dbReference type="Proteomes" id="UP000553459">
    <property type="component" value="Unassembled WGS sequence"/>
</dbReference>